<sequence length="239" mass="26673">MGRIPLEDPGVIYDLGCGSGNVARVLADRWPASSVVGVDNSPEMLAEAAETPSRVMWENGDLADWQPGSPPSILYSNAVIQWVPDHEELIPRLWSMLPAGGCLAVQAPMSWDMPSHNIMRETLSSGGKGGGPIGSAELREAVGNRWVQDPDFYYDLLAPQAAHLDVWTTEYQHVIAGDDAVLEWVTGTGLRPILNGLNDADREIYREEYRQRLNREYPRRPDGVTLYPFRRLFFVAVRR</sequence>
<gene>
    <name evidence="4" type="ORF">GBAR_LOCUS27032</name>
</gene>
<keyword evidence="5" id="KW-1185">Reference proteome</keyword>
<dbReference type="GO" id="GO:0032259">
    <property type="term" value="P:methylation"/>
    <property type="evidence" value="ECO:0007669"/>
    <property type="project" value="UniProtKB-KW"/>
</dbReference>
<evidence type="ECO:0000256" key="1">
    <source>
        <dbReference type="ARBA" id="ARBA00022603"/>
    </source>
</evidence>
<dbReference type="InterPro" id="IPR023149">
    <property type="entry name" value="Trans_acon_MeTrfase_C"/>
</dbReference>
<dbReference type="Pfam" id="PF13649">
    <property type="entry name" value="Methyltransf_25"/>
    <property type="match status" value="1"/>
</dbReference>
<dbReference type="Gene3D" id="3.40.50.150">
    <property type="entry name" value="Vaccinia Virus protein VP39"/>
    <property type="match status" value="1"/>
</dbReference>
<proteinExistence type="predicted"/>
<dbReference type="SUPFAM" id="SSF53335">
    <property type="entry name" value="S-adenosyl-L-methionine-dependent methyltransferases"/>
    <property type="match status" value="1"/>
</dbReference>
<keyword evidence="2" id="KW-0808">Transferase</keyword>
<protein>
    <submittedName>
        <fullName evidence="4">Trans-aconitate 2-methyltransferase</fullName>
    </submittedName>
</protein>
<evidence type="ECO:0000313" key="5">
    <source>
        <dbReference type="Proteomes" id="UP001174909"/>
    </source>
</evidence>
<evidence type="ECO:0000259" key="3">
    <source>
        <dbReference type="Pfam" id="PF13649"/>
    </source>
</evidence>
<dbReference type="AlphaFoldDB" id="A0AA35TLH1"/>
<name>A0AA35TLH1_GEOBA</name>
<dbReference type="Proteomes" id="UP001174909">
    <property type="component" value="Unassembled WGS sequence"/>
</dbReference>
<evidence type="ECO:0000313" key="4">
    <source>
        <dbReference type="EMBL" id="CAI8049086.1"/>
    </source>
</evidence>
<dbReference type="EMBL" id="CASHTH010003772">
    <property type="protein sequence ID" value="CAI8049086.1"/>
    <property type="molecule type" value="Genomic_DNA"/>
</dbReference>
<dbReference type="GO" id="GO:0030798">
    <property type="term" value="F:trans-aconitate 2-methyltransferase activity"/>
    <property type="evidence" value="ECO:0007669"/>
    <property type="project" value="InterPro"/>
</dbReference>
<feature type="domain" description="Methyltransferase" evidence="3">
    <location>
        <begin position="12"/>
        <end position="101"/>
    </location>
</feature>
<dbReference type="InterPro" id="IPR029063">
    <property type="entry name" value="SAM-dependent_MTases_sf"/>
</dbReference>
<dbReference type="PANTHER" id="PTHR43861:SF1">
    <property type="entry name" value="TRANS-ACONITATE 2-METHYLTRANSFERASE"/>
    <property type="match status" value="1"/>
</dbReference>
<organism evidence="4 5">
    <name type="scientific">Geodia barretti</name>
    <name type="common">Barrett's horny sponge</name>
    <dbReference type="NCBI Taxonomy" id="519541"/>
    <lineage>
        <taxon>Eukaryota</taxon>
        <taxon>Metazoa</taxon>
        <taxon>Porifera</taxon>
        <taxon>Demospongiae</taxon>
        <taxon>Heteroscleromorpha</taxon>
        <taxon>Tetractinellida</taxon>
        <taxon>Astrophorina</taxon>
        <taxon>Geodiidae</taxon>
        <taxon>Geodia</taxon>
    </lineage>
</organism>
<dbReference type="Gene3D" id="1.10.150.290">
    <property type="entry name" value="S-adenosyl-L-methionine-dependent methyltransferases"/>
    <property type="match status" value="1"/>
</dbReference>
<comment type="caution">
    <text evidence="4">The sequence shown here is derived from an EMBL/GenBank/DDBJ whole genome shotgun (WGS) entry which is preliminary data.</text>
</comment>
<reference evidence="4" key="1">
    <citation type="submission" date="2023-03" db="EMBL/GenBank/DDBJ databases">
        <authorList>
            <person name="Steffen K."/>
            <person name="Cardenas P."/>
        </authorList>
    </citation>
    <scope>NUCLEOTIDE SEQUENCE</scope>
</reference>
<keyword evidence="1" id="KW-0489">Methyltransferase</keyword>
<evidence type="ECO:0000256" key="2">
    <source>
        <dbReference type="ARBA" id="ARBA00022679"/>
    </source>
</evidence>
<accession>A0AA35TLH1</accession>
<dbReference type="PANTHER" id="PTHR43861">
    <property type="entry name" value="TRANS-ACONITATE 2-METHYLTRANSFERASE-RELATED"/>
    <property type="match status" value="1"/>
</dbReference>
<dbReference type="CDD" id="cd02440">
    <property type="entry name" value="AdoMet_MTases"/>
    <property type="match status" value="1"/>
</dbReference>
<dbReference type="InterPro" id="IPR041698">
    <property type="entry name" value="Methyltransf_25"/>
</dbReference>